<dbReference type="InterPro" id="IPR053142">
    <property type="entry name" value="PchR_regulatory_protein"/>
</dbReference>
<evidence type="ECO:0000313" key="4">
    <source>
        <dbReference type="EMBL" id="PPK65322.1"/>
    </source>
</evidence>
<proteinExistence type="predicted"/>
<comment type="caution">
    <text evidence="4">The sequence shown here is derived from an EMBL/GenBank/DDBJ whole genome shotgun (WGS) entry which is preliminary data.</text>
</comment>
<keyword evidence="1" id="KW-0805">Transcription regulation</keyword>
<evidence type="ECO:0000256" key="1">
    <source>
        <dbReference type="ARBA" id="ARBA00023015"/>
    </source>
</evidence>
<name>A0A2S6GJB0_9GAMM</name>
<dbReference type="GO" id="GO:0043565">
    <property type="term" value="F:sequence-specific DNA binding"/>
    <property type="evidence" value="ECO:0007669"/>
    <property type="project" value="InterPro"/>
</dbReference>
<protein>
    <submittedName>
        <fullName evidence="4">AraC-like DNA-binding protein</fullName>
    </submittedName>
</protein>
<dbReference type="InterPro" id="IPR009057">
    <property type="entry name" value="Homeodomain-like_sf"/>
</dbReference>
<keyword evidence="4" id="KW-0238">DNA-binding</keyword>
<dbReference type="AlphaFoldDB" id="A0A2S6GJB0"/>
<dbReference type="SUPFAM" id="SSF46689">
    <property type="entry name" value="Homeodomain-like"/>
    <property type="match status" value="1"/>
</dbReference>
<sequence length="314" mass="35457">MPPLSIRNEELSTEFLPGEQCLQQLLPDHLGVGYSKAYQLEQDFSYIETRYAPRKNVAVLSNIEQQEPRLVVTLGIKGRSRFINNHGSELLFKQGYTSITTFGSSIGERQYEAEKDMFQLRFSMGKNWLDRVFGKTKTAGLLNRMDMRLLSCRPISAEGVLAVQLLTACNVADEVKPVFRRGLAMTVLASELNHLFQDAPQHSAKFSQQDQAKAMLARDILFNEFRHPPSVADLAKRVGTNQLKLKQLFHHFLNNTPYGLLLEIRMNHAYQLLKTGQCHVSVAADLVGYQHASNFSAAFAKHFGVSPKQIAKHH</sequence>
<dbReference type="Pfam" id="PF12833">
    <property type="entry name" value="HTH_18"/>
    <property type="match status" value="1"/>
</dbReference>
<feature type="domain" description="HTH araC/xylS-type" evidence="3">
    <location>
        <begin position="215"/>
        <end position="313"/>
    </location>
</feature>
<dbReference type="Gene3D" id="1.10.10.60">
    <property type="entry name" value="Homeodomain-like"/>
    <property type="match status" value="1"/>
</dbReference>
<dbReference type="SMART" id="SM00342">
    <property type="entry name" value="HTH_ARAC"/>
    <property type="match status" value="1"/>
</dbReference>
<evidence type="ECO:0000313" key="5">
    <source>
        <dbReference type="Proteomes" id="UP000238071"/>
    </source>
</evidence>
<keyword evidence="2" id="KW-0804">Transcription</keyword>
<dbReference type="EMBL" id="PTIY01000021">
    <property type="protein sequence ID" value="PPK65322.1"/>
    <property type="molecule type" value="Genomic_DNA"/>
</dbReference>
<evidence type="ECO:0000259" key="3">
    <source>
        <dbReference type="PROSITE" id="PS01124"/>
    </source>
</evidence>
<dbReference type="RefSeq" id="WP_104425220.1">
    <property type="nucleotide sequence ID" value="NZ_PTIY01000021.1"/>
</dbReference>
<dbReference type="GO" id="GO:0003700">
    <property type="term" value="F:DNA-binding transcription factor activity"/>
    <property type="evidence" value="ECO:0007669"/>
    <property type="project" value="InterPro"/>
</dbReference>
<gene>
    <name evidence="4" type="ORF">B0F88_12110</name>
</gene>
<dbReference type="InterPro" id="IPR018060">
    <property type="entry name" value="HTH_AraC"/>
</dbReference>
<dbReference type="PROSITE" id="PS01124">
    <property type="entry name" value="HTH_ARAC_FAMILY_2"/>
    <property type="match status" value="1"/>
</dbReference>
<evidence type="ECO:0000256" key="2">
    <source>
        <dbReference type="ARBA" id="ARBA00023163"/>
    </source>
</evidence>
<keyword evidence="5" id="KW-1185">Reference proteome</keyword>
<organism evidence="4 5">
    <name type="scientific">Methylobacter tundripaludum</name>
    <dbReference type="NCBI Taxonomy" id="173365"/>
    <lineage>
        <taxon>Bacteria</taxon>
        <taxon>Pseudomonadati</taxon>
        <taxon>Pseudomonadota</taxon>
        <taxon>Gammaproteobacteria</taxon>
        <taxon>Methylococcales</taxon>
        <taxon>Methylococcaceae</taxon>
        <taxon>Methylobacter</taxon>
    </lineage>
</organism>
<dbReference type="OrthoDB" id="6670788at2"/>
<dbReference type="PANTHER" id="PTHR47893">
    <property type="entry name" value="REGULATORY PROTEIN PCHR"/>
    <property type="match status" value="1"/>
</dbReference>
<dbReference type="PANTHER" id="PTHR47893:SF1">
    <property type="entry name" value="REGULATORY PROTEIN PCHR"/>
    <property type="match status" value="1"/>
</dbReference>
<reference evidence="4 5" key="1">
    <citation type="submission" date="2018-02" db="EMBL/GenBank/DDBJ databases">
        <title>Subsurface microbial communities from deep shales in Ohio and West Virginia, USA.</title>
        <authorList>
            <person name="Wrighton K."/>
        </authorList>
    </citation>
    <scope>NUCLEOTIDE SEQUENCE [LARGE SCALE GENOMIC DNA]</scope>
    <source>
        <strain evidence="4 5">OWC-G53F</strain>
    </source>
</reference>
<accession>A0A2S6GJB0</accession>
<dbReference type="Proteomes" id="UP000238071">
    <property type="component" value="Unassembled WGS sequence"/>
</dbReference>